<accession>A0A0D3I1S3</accession>
<dbReference type="PaxDb" id="2903-EOD05208"/>
<name>A0A0D3I1S3_EMIH1</name>
<reference evidence="3" key="1">
    <citation type="journal article" date="2013" name="Nature">
        <title>Pan genome of the phytoplankton Emiliania underpins its global distribution.</title>
        <authorList>
            <person name="Read B.A."/>
            <person name="Kegel J."/>
            <person name="Klute M.J."/>
            <person name="Kuo A."/>
            <person name="Lefebvre S.C."/>
            <person name="Maumus F."/>
            <person name="Mayer C."/>
            <person name="Miller J."/>
            <person name="Monier A."/>
            <person name="Salamov A."/>
            <person name="Young J."/>
            <person name="Aguilar M."/>
            <person name="Claverie J.M."/>
            <person name="Frickenhaus S."/>
            <person name="Gonzalez K."/>
            <person name="Herman E.K."/>
            <person name="Lin Y.C."/>
            <person name="Napier J."/>
            <person name="Ogata H."/>
            <person name="Sarno A.F."/>
            <person name="Shmutz J."/>
            <person name="Schroeder D."/>
            <person name="de Vargas C."/>
            <person name="Verret F."/>
            <person name="von Dassow P."/>
            <person name="Valentin K."/>
            <person name="Van de Peer Y."/>
            <person name="Wheeler G."/>
            <person name="Dacks J.B."/>
            <person name="Delwiche C.F."/>
            <person name="Dyhrman S.T."/>
            <person name="Glockner G."/>
            <person name="John U."/>
            <person name="Richards T."/>
            <person name="Worden A.Z."/>
            <person name="Zhang X."/>
            <person name="Grigoriev I.V."/>
            <person name="Allen A.E."/>
            <person name="Bidle K."/>
            <person name="Borodovsky M."/>
            <person name="Bowler C."/>
            <person name="Brownlee C."/>
            <person name="Cock J.M."/>
            <person name="Elias M."/>
            <person name="Gladyshev V.N."/>
            <person name="Groth M."/>
            <person name="Guda C."/>
            <person name="Hadaegh A."/>
            <person name="Iglesias-Rodriguez M.D."/>
            <person name="Jenkins J."/>
            <person name="Jones B.M."/>
            <person name="Lawson T."/>
            <person name="Leese F."/>
            <person name="Lindquist E."/>
            <person name="Lobanov A."/>
            <person name="Lomsadze A."/>
            <person name="Malik S.B."/>
            <person name="Marsh M.E."/>
            <person name="Mackinder L."/>
            <person name="Mock T."/>
            <person name="Mueller-Roeber B."/>
            <person name="Pagarete A."/>
            <person name="Parker M."/>
            <person name="Probert I."/>
            <person name="Quesneville H."/>
            <person name="Raines C."/>
            <person name="Rensing S.A."/>
            <person name="Riano-Pachon D.M."/>
            <person name="Richier S."/>
            <person name="Rokitta S."/>
            <person name="Shiraiwa Y."/>
            <person name="Soanes D.M."/>
            <person name="van der Giezen M."/>
            <person name="Wahlund T.M."/>
            <person name="Williams B."/>
            <person name="Wilson W."/>
            <person name="Wolfe G."/>
            <person name="Wurch L.L."/>
        </authorList>
    </citation>
    <scope>NUCLEOTIDE SEQUENCE</scope>
</reference>
<dbReference type="Proteomes" id="UP000013827">
    <property type="component" value="Unassembled WGS sequence"/>
</dbReference>
<protein>
    <submittedName>
        <fullName evidence="2">Uncharacterized protein</fullName>
    </submittedName>
</protein>
<keyword evidence="3" id="KW-1185">Reference proteome</keyword>
<evidence type="ECO:0000256" key="1">
    <source>
        <dbReference type="SAM" id="MobiDB-lite"/>
    </source>
</evidence>
<feature type="compositionally biased region" description="Low complexity" evidence="1">
    <location>
        <begin position="1"/>
        <end position="18"/>
    </location>
</feature>
<dbReference type="AlphaFoldDB" id="A0A0D3I1S3"/>
<evidence type="ECO:0000313" key="3">
    <source>
        <dbReference type="Proteomes" id="UP000013827"/>
    </source>
</evidence>
<proteinExistence type="predicted"/>
<dbReference type="RefSeq" id="XP_005757637.1">
    <property type="nucleotide sequence ID" value="XM_005757580.1"/>
</dbReference>
<feature type="region of interest" description="Disordered" evidence="1">
    <location>
        <begin position="1"/>
        <end position="21"/>
    </location>
</feature>
<organism evidence="2 3">
    <name type="scientific">Emiliania huxleyi (strain CCMP1516)</name>
    <dbReference type="NCBI Taxonomy" id="280463"/>
    <lineage>
        <taxon>Eukaryota</taxon>
        <taxon>Haptista</taxon>
        <taxon>Haptophyta</taxon>
        <taxon>Prymnesiophyceae</taxon>
        <taxon>Isochrysidales</taxon>
        <taxon>Noelaerhabdaceae</taxon>
        <taxon>Emiliania</taxon>
    </lineage>
</organism>
<evidence type="ECO:0000313" key="2">
    <source>
        <dbReference type="EnsemblProtists" id="EOD05208"/>
    </source>
</evidence>
<sequence>MGSGSVSIGSGSGSTAGSVCPAESTATTCAEEDAKGWTDAGGYTCGSWMGYECATTAVESFSYTPAQAAALASCCKTCCAPVSGSVSIGSGSGSTAGSVCPAESTATTCAEKDAKGWTDAFGYTCGSWMGYECATTAVEWYSYTPAQAAALASCCKTCCAPVKSRARRV</sequence>
<dbReference type="GeneID" id="17251255"/>
<dbReference type="KEGG" id="ehx:EMIHUDRAFT_220351"/>
<dbReference type="EnsemblProtists" id="EOD05208">
    <property type="protein sequence ID" value="EOD05208"/>
    <property type="gene ID" value="EMIHUDRAFT_220351"/>
</dbReference>
<reference evidence="2" key="2">
    <citation type="submission" date="2024-10" db="UniProtKB">
        <authorList>
            <consortium name="EnsemblProtists"/>
        </authorList>
    </citation>
    <scope>IDENTIFICATION</scope>
</reference>
<dbReference type="HOGENOM" id="CLU_1581447_0_0_1"/>